<accession>A0A1E1K639</accession>
<dbReference type="EMBL" id="FJUW01000007">
    <property type="protein sequence ID" value="CZS93576.1"/>
    <property type="molecule type" value="Genomic_DNA"/>
</dbReference>
<reference evidence="2" key="1">
    <citation type="submission" date="2016-03" db="EMBL/GenBank/DDBJ databases">
        <authorList>
            <person name="Ploux O."/>
        </authorList>
    </citation>
    <scope>NUCLEOTIDE SEQUENCE [LARGE SCALE GENOMIC DNA]</scope>
    <source>
        <strain evidence="2">UK7</strain>
    </source>
</reference>
<dbReference type="InParanoid" id="A0A1E1K639"/>
<keyword evidence="2" id="KW-1185">Reference proteome</keyword>
<organism evidence="1 2">
    <name type="scientific">Rhynchosporium graminicola</name>
    <dbReference type="NCBI Taxonomy" id="2792576"/>
    <lineage>
        <taxon>Eukaryota</taxon>
        <taxon>Fungi</taxon>
        <taxon>Dikarya</taxon>
        <taxon>Ascomycota</taxon>
        <taxon>Pezizomycotina</taxon>
        <taxon>Leotiomycetes</taxon>
        <taxon>Helotiales</taxon>
        <taxon>Ploettnerulaceae</taxon>
        <taxon>Rhynchosporium</taxon>
    </lineage>
</organism>
<name>A0A1E1K639_9HELO</name>
<gene>
    <name evidence="1" type="ORF">RCO7_09516</name>
</gene>
<dbReference type="AlphaFoldDB" id="A0A1E1K639"/>
<evidence type="ECO:0000313" key="2">
    <source>
        <dbReference type="Proteomes" id="UP000178129"/>
    </source>
</evidence>
<protein>
    <submittedName>
        <fullName evidence="1">Uncharacterized protein</fullName>
    </submittedName>
</protein>
<comment type="caution">
    <text evidence="1">The sequence shown here is derived from an EMBL/GenBank/DDBJ whole genome shotgun (WGS) entry which is preliminary data.</text>
</comment>
<dbReference type="Proteomes" id="UP000178129">
    <property type="component" value="Unassembled WGS sequence"/>
</dbReference>
<evidence type="ECO:0000313" key="1">
    <source>
        <dbReference type="EMBL" id="CZS93576.1"/>
    </source>
</evidence>
<sequence length="209" mass="23188">MAAIERRMDASTIFADKISEQASNELVAATVTKLAEEAGVFLYGTLSDIVEHVTEFSASLDMMLQVYANIAQISSTYSQGAQDTMRELSWGNSEEAGRLDPLLENFATGETLPTEDYSTPQFQEGEVKNHPDHVLDRVHDGDNNGGSQIRYAVAFVNSTLNPRERKWDEARFVGAAIMLRAFAKFMVTDTGLSSDWMQNLEAFLCVKKC</sequence>
<proteinExistence type="predicted"/>